<dbReference type="AlphaFoldDB" id="A0A8X6VYP5"/>
<dbReference type="GO" id="GO:0015074">
    <property type="term" value="P:DNA integration"/>
    <property type="evidence" value="ECO:0007669"/>
    <property type="project" value="InterPro"/>
</dbReference>
<dbReference type="EMBL" id="BMAU01021370">
    <property type="protein sequence ID" value="GFY24913.1"/>
    <property type="molecule type" value="Genomic_DNA"/>
</dbReference>
<dbReference type="GO" id="GO:0006313">
    <property type="term" value="P:DNA transposition"/>
    <property type="evidence" value="ECO:0007669"/>
    <property type="project" value="InterPro"/>
</dbReference>
<sequence length="172" mass="19956">MIKRDRRVTLPKIAAYFNAGPPTSVTLQTIQRNIIDMVFRSRKPTRVSLLTARYKALRLTWARQHRQWTVDDWKYVTWSDESRFKLNRADGRLRTLPLASKTPDMSIIEHICHALERVVQKISPPLLTPADLWTALQYSRCQLSPALLQTLIEYLPHHVAALLRTRGGPTLY</sequence>
<comment type="caution">
    <text evidence="2">The sequence shown here is derived from an EMBL/GenBank/DDBJ whole genome shotgun (WGS) entry which is preliminary data.</text>
</comment>
<dbReference type="Proteomes" id="UP000887159">
    <property type="component" value="Unassembled WGS sequence"/>
</dbReference>
<keyword evidence="3" id="KW-1185">Reference proteome</keyword>
<dbReference type="InterPro" id="IPR036397">
    <property type="entry name" value="RNaseH_sf"/>
</dbReference>
<reference evidence="2" key="1">
    <citation type="submission" date="2020-08" db="EMBL/GenBank/DDBJ databases">
        <title>Multicomponent nature underlies the extraordinary mechanical properties of spider dragline silk.</title>
        <authorList>
            <person name="Kono N."/>
            <person name="Nakamura H."/>
            <person name="Mori M."/>
            <person name="Yoshida Y."/>
            <person name="Ohtoshi R."/>
            <person name="Malay A.D."/>
            <person name="Moran D.A.P."/>
            <person name="Tomita M."/>
            <person name="Numata K."/>
            <person name="Arakawa K."/>
        </authorList>
    </citation>
    <scope>NUCLEOTIDE SEQUENCE</scope>
</reference>
<dbReference type="GO" id="GO:0003677">
    <property type="term" value="F:DNA binding"/>
    <property type="evidence" value="ECO:0007669"/>
    <property type="project" value="InterPro"/>
</dbReference>
<evidence type="ECO:0000313" key="2">
    <source>
        <dbReference type="EMBL" id="GFY24913.1"/>
    </source>
</evidence>
<dbReference type="InterPro" id="IPR002492">
    <property type="entry name" value="Transposase_Tc1-like"/>
</dbReference>
<protein>
    <recommendedName>
        <fullName evidence="1">Transposase Tc1-like domain-containing protein</fullName>
    </recommendedName>
</protein>
<dbReference type="Gene3D" id="3.30.420.10">
    <property type="entry name" value="Ribonuclease H-like superfamily/Ribonuclease H"/>
    <property type="match status" value="2"/>
</dbReference>
<dbReference type="Pfam" id="PF01498">
    <property type="entry name" value="HTH_Tnp_Tc3_2"/>
    <property type="match status" value="1"/>
</dbReference>
<evidence type="ECO:0000259" key="1">
    <source>
        <dbReference type="Pfam" id="PF01498"/>
    </source>
</evidence>
<name>A0A8X6VYP5_TRICX</name>
<gene>
    <name evidence="2" type="primary">AVEN_18699_1</name>
    <name evidence="2" type="ORF">TNCV_2691041</name>
</gene>
<evidence type="ECO:0000313" key="3">
    <source>
        <dbReference type="Proteomes" id="UP000887159"/>
    </source>
</evidence>
<organism evidence="2 3">
    <name type="scientific">Trichonephila clavipes</name>
    <name type="common">Golden silk orbweaver</name>
    <name type="synonym">Nephila clavipes</name>
    <dbReference type="NCBI Taxonomy" id="2585209"/>
    <lineage>
        <taxon>Eukaryota</taxon>
        <taxon>Metazoa</taxon>
        <taxon>Ecdysozoa</taxon>
        <taxon>Arthropoda</taxon>
        <taxon>Chelicerata</taxon>
        <taxon>Arachnida</taxon>
        <taxon>Araneae</taxon>
        <taxon>Araneomorphae</taxon>
        <taxon>Entelegynae</taxon>
        <taxon>Araneoidea</taxon>
        <taxon>Nephilidae</taxon>
        <taxon>Trichonephila</taxon>
    </lineage>
</organism>
<proteinExistence type="predicted"/>
<accession>A0A8X6VYP5</accession>
<feature type="domain" description="Transposase Tc1-like" evidence="1">
    <location>
        <begin position="1"/>
        <end position="66"/>
    </location>
</feature>